<dbReference type="GO" id="GO:0030288">
    <property type="term" value="C:outer membrane-bounded periplasmic space"/>
    <property type="evidence" value="ECO:0007669"/>
    <property type="project" value="TreeGrafter"/>
</dbReference>
<feature type="chain" id="PRO_5003231152" evidence="4">
    <location>
        <begin position="24"/>
        <end position="173"/>
    </location>
</feature>
<dbReference type="GO" id="GO:0017089">
    <property type="term" value="F:glycolipid transfer activity"/>
    <property type="evidence" value="ECO:0007669"/>
    <property type="project" value="TreeGrafter"/>
</dbReference>
<dbReference type="GO" id="GO:0001530">
    <property type="term" value="F:lipopolysaccharide binding"/>
    <property type="evidence" value="ECO:0007669"/>
    <property type="project" value="InterPro"/>
</dbReference>
<dbReference type="KEGG" id="tam:Theam_1152"/>
<dbReference type="PANTHER" id="PTHR36504:SF1">
    <property type="entry name" value="LIPOPOLYSACCHARIDE EXPORT SYSTEM PROTEIN LPTA"/>
    <property type="match status" value="1"/>
</dbReference>
<dbReference type="InterPro" id="IPR005653">
    <property type="entry name" value="OstA-like_N"/>
</dbReference>
<dbReference type="Proteomes" id="UP000006362">
    <property type="component" value="Chromosome"/>
</dbReference>
<dbReference type="STRING" id="648996.Theam_1152"/>
<feature type="domain" description="Organic solvent tolerance-like N-terminal" evidence="5">
    <location>
        <begin position="40"/>
        <end position="141"/>
    </location>
</feature>
<feature type="signal peptide" evidence="4">
    <location>
        <begin position="1"/>
        <end position="23"/>
    </location>
</feature>
<reference evidence="6" key="1">
    <citation type="submission" date="2011-01" db="EMBL/GenBank/DDBJ databases">
        <title>Complete sequence of chromosome of Thermovibrio ammonificans HB-1.</title>
        <authorList>
            <consortium name="US DOE Joint Genome Institute"/>
            <person name="Lucas S."/>
            <person name="Copeland A."/>
            <person name="Lapidus A."/>
            <person name="Cheng J.-F."/>
            <person name="Goodwin L."/>
            <person name="Pitluck S."/>
            <person name="Davenport K."/>
            <person name="Detter J.C."/>
            <person name="Han C."/>
            <person name="Tapia R."/>
            <person name="Land M."/>
            <person name="Hauser L."/>
            <person name="Kyrpides N."/>
            <person name="Ivanova N."/>
            <person name="Ovchinnikova G."/>
            <person name="Vetriani C."/>
            <person name="Woyke T."/>
        </authorList>
    </citation>
    <scope>NUCLEOTIDE SEQUENCE [LARGE SCALE GENOMIC DNA]</scope>
    <source>
        <strain evidence="6">HB-1</strain>
    </source>
</reference>
<evidence type="ECO:0000256" key="2">
    <source>
        <dbReference type="ARBA" id="ARBA00022729"/>
    </source>
</evidence>
<keyword evidence="1" id="KW-0813">Transport</keyword>
<dbReference type="Gene3D" id="2.60.450.10">
    <property type="entry name" value="Lipopolysaccharide (LPS) transport protein A like domain"/>
    <property type="match status" value="1"/>
</dbReference>
<dbReference type="HOGENOM" id="CLU_095993_7_2_0"/>
<keyword evidence="3" id="KW-0574">Periplasm</keyword>
<keyword evidence="7" id="KW-1185">Reference proteome</keyword>
<evidence type="ECO:0000256" key="1">
    <source>
        <dbReference type="ARBA" id="ARBA00022448"/>
    </source>
</evidence>
<evidence type="ECO:0000256" key="3">
    <source>
        <dbReference type="ARBA" id="ARBA00022764"/>
    </source>
</evidence>
<dbReference type="eggNOG" id="COG1934">
    <property type="taxonomic scope" value="Bacteria"/>
</dbReference>
<dbReference type="NCBIfam" id="TIGR03002">
    <property type="entry name" value="outer_YhbN_LptA"/>
    <property type="match status" value="1"/>
</dbReference>
<evidence type="ECO:0000313" key="7">
    <source>
        <dbReference type="Proteomes" id="UP000006362"/>
    </source>
</evidence>
<keyword evidence="2 4" id="KW-0732">Signal</keyword>
<protein>
    <submittedName>
        <fullName evidence="6">Lipopolysaccharide transport periplasmic protein LptA</fullName>
    </submittedName>
</protein>
<dbReference type="GO" id="GO:0015920">
    <property type="term" value="P:lipopolysaccharide transport"/>
    <property type="evidence" value="ECO:0007669"/>
    <property type="project" value="InterPro"/>
</dbReference>
<evidence type="ECO:0000256" key="4">
    <source>
        <dbReference type="SAM" id="SignalP"/>
    </source>
</evidence>
<proteinExistence type="predicted"/>
<evidence type="ECO:0000259" key="5">
    <source>
        <dbReference type="Pfam" id="PF03968"/>
    </source>
</evidence>
<organism evidence="6 7">
    <name type="scientific">Thermovibrio ammonificans (strain DSM 15698 / JCM 12110 / HB-1)</name>
    <dbReference type="NCBI Taxonomy" id="648996"/>
    <lineage>
        <taxon>Bacteria</taxon>
        <taxon>Pseudomonadati</taxon>
        <taxon>Aquificota</taxon>
        <taxon>Aquificia</taxon>
        <taxon>Desulfurobacteriales</taxon>
        <taxon>Desulfurobacteriaceae</taxon>
        <taxon>Thermovibrio</taxon>
    </lineage>
</organism>
<accession>E8T2M1</accession>
<dbReference type="GO" id="GO:0009279">
    <property type="term" value="C:cell outer membrane"/>
    <property type="evidence" value="ECO:0007669"/>
    <property type="project" value="TreeGrafter"/>
</dbReference>
<evidence type="ECO:0000313" key="6">
    <source>
        <dbReference type="EMBL" id="ADU97116.1"/>
    </source>
</evidence>
<sequence length="173" mass="19210">MRKVVFLFLTVLLVSPAVEFAHAGTPLKKIEVNKNLPVVVEAQELIYNDKKRQAVYIGSVVAQHGSTVITGDKLIIYFGPAKTRITKIVVEGNVHVKDPRGEGWCDELIYYPMQEKVVLLGNAKLKQGKNVLIGDKIIAYRDGRVEVVGLKQKVKTVIYPQESRVGNGNSTRP</sequence>
<dbReference type="OrthoDB" id="14367at2"/>
<dbReference type="AlphaFoldDB" id="E8T2M1"/>
<name>E8T2M1_THEA1</name>
<dbReference type="InterPro" id="IPR014340">
    <property type="entry name" value="LptA"/>
</dbReference>
<dbReference type="PANTHER" id="PTHR36504">
    <property type="entry name" value="LIPOPOLYSACCHARIDE EXPORT SYSTEM PROTEIN LPTA"/>
    <property type="match status" value="1"/>
</dbReference>
<dbReference type="InterPro" id="IPR052037">
    <property type="entry name" value="LPS_export_LptA"/>
</dbReference>
<dbReference type="Pfam" id="PF03968">
    <property type="entry name" value="LptD_N"/>
    <property type="match status" value="1"/>
</dbReference>
<dbReference type="EMBL" id="CP002444">
    <property type="protein sequence ID" value="ADU97116.1"/>
    <property type="molecule type" value="Genomic_DNA"/>
</dbReference>
<gene>
    <name evidence="6" type="ordered locus">Theam_1152</name>
</gene>
<dbReference type="RefSeq" id="WP_013537902.1">
    <property type="nucleotide sequence ID" value="NC_014926.1"/>
</dbReference>